<keyword evidence="3" id="KW-1185">Reference proteome</keyword>
<dbReference type="WBParaSite" id="SCUD_0000884501-mRNA-1">
    <property type="protein sequence ID" value="SCUD_0000884501-mRNA-1"/>
    <property type="gene ID" value="SCUD_0000884501"/>
</dbReference>
<evidence type="ECO:0000313" key="3">
    <source>
        <dbReference type="Proteomes" id="UP000279833"/>
    </source>
</evidence>
<name>A0A183K1I2_9TREM</name>
<dbReference type="AlphaFoldDB" id="A0A183K1I2"/>
<dbReference type="EMBL" id="UZAK01032934">
    <property type="protein sequence ID" value="VDP32795.1"/>
    <property type="molecule type" value="Genomic_DNA"/>
</dbReference>
<feature type="region of interest" description="Disordered" evidence="1">
    <location>
        <begin position="110"/>
        <end position="175"/>
    </location>
</feature>
<reference evidence="4" key="1">
    <citation type="submission" date="2016-06" db="UniProtKB">
        <authorList>
            <consortium name="WormBaseParasite"/>
        </authorList>
    </citation>
    <scope>IDENTIFICATION</scope>
</reference>
<gene>
    <name evidence="2" type="ORF">SCUD_LOCUS8845</name>
</gene>
<feature type="region of interest" description="Disordered" evidence="1">
    <location>
        <begin position="1"/>
        <end position="28"/>
    </location>
</feature>
<organism evidence="4">
    <name type="scientific">Schistosoma curassoni</name>
    <dbReference type="NCBI Taxonomy" id="6186"/>
    <lineage>
        <taxon>Eukaryota</taxon>
        <taxon>Metazoa</taxon>
        <taxon>Spiralia</taxon>
        <taxon>Lophotrochozoa</taxon>
        <taxon>Platyhelminthes</taxon>
        <taxon>Trematoda</taxon>
        <taxon>Digenea</taxon>
        <taxon>Strigeidida</taxon>
        <taxon>Schistosomatoidea</taxon>
        <taxon>Schistosomatidae</taxon>
        <taxon>Schistosoma</taxon>
    </lineage>
</organism>
<evidence type="ECO:0000313" key="4">
    <source>
        <dbReference type="WBParaSite" id="SCUD_0000884501-mRNA-1"/>
    </source>
</evidence>
<dbReference type="Proteomes" id="UP000279833">
    <property type="component" value="Unassembled WGS sequence"/>
</dbReference>
<protein>
    <submittedName>
        <fullName evidence="4">Reverse transcriptase domain-containing protein</fullName>
    </submittedName>
</protein>
<reference evidence="2 3" key="2">
    <citation type="submission" date="2018-11" db="EMBL/GenBank/DDBJ databases">
        <authorList>
            <consortium name="Pathogen Informatics"/>
        </authorList>
    </citation>
    <scope>NUCLEOTIDE SEQUENCE [LARGE SCALE GENOMIC DNA]</scope>
    <source>
        <strain evidence="2">Dakar</strain>
        <strain evidence="3">Dakar, Senegal</strain>
    </source>
</reference>
<evidence type="ECO:0000256" key="1">
    <source>
        <dbReference type="SAM" id="MobiDB-lite"/>
    </source>
</evidence>
<feature type="compositionally biased region" description="Polar residues" evidence="1">
    <location>
        <begin position="47"/>
        <end position="66"/>
    </location>
</feature>
<feature type="compositionally biased region" description="Basic and acidic residues" evidence="1">
    <location>
        <begin position="119"/>
        <end position="128"/>
    </location>
</feature>
<feature type="compositionally biased region" description="Basic and acidic residues" evidence="1">
    <location>
        <begin position="1"/>
        <end position="10"/>
    </location>
</feature>
<sequence length="175" mass="20332">MKDNWKRIKEPLSSTCQEVPGHKKHHHKEWISMETPHMIQERKNKKTTINNSQTRTEKVNAQAQYTEANKRVKRSIRADEQKYVGDLTTTEEKIAIEENMRQLYHTKKKLTGNFIKPETPVKNKEGRSSTENQEQQDSWVEQLEEPLNGPALLSPPDIKVVPTDLPKDVTPPKIE</sequence>
<evidence type="ECO:0000313" key="2">
    <source>
        <dbReference type="EMBL" id="VDP32795.1"/>
    </source>
</evidence>
<feature type="region of interest" description="Disordered" evidence="1">
    <location>
        <begin position="43"/>
        <end position="66"/>
    </location>
</feature>
<proteinExistence type="predicted"/>
<accession>A0A183K1I2</accession>
<feature type="compositionally biased region" description="Polar residues" evidence="1">
    <location>
        <begin position="129"/>
        <end position="139"/>
    </location>
</feature>